<gene>
    <name evidence="1" type="ORF">HMPREF0682_1341</name>
</gene>
<dbReference type="Proteomes" id="UP000017052">
    <property type="component" value="Unassembled WGS sequence"/>
</dbReference>
<evidence type="ECO:0000313" key="1">
    <source>
        <dbReference type="EMBL" id="ERK53659.1"/>
    </source>
</evidence>
<accession>U2QBY7</accession>
<name>U2QBY7_9ACTN</name>
<proteinExistence type="predicted"/>
<keyword evidence="2" id="KW-1185">Reference proteome</keyword>
<dbReference type="AlphaFoldDB" id="U2QBY7"/>
<protein>
    <submittedName>
        <fullName evidence="1">Uncharacterized protein</fullName>
    </submittedName>
</protein>
<organism evidence="1 2">
    <name type="scientific">Propionibacterium acidifaciens F0233</name>
    <dbReference type="NCBI Taxonomy" id="553198"/>
    <lineage>
        <taxon>Bacteria</taxon>
        <taxon>Bacillati</taxon>
        <taxon>Actinomycetota</taxon>
        <taxon>Actinomycetes</taxon>
        <taxon>Propionibacteriales</taxon>
        <taxon>Propionibacteriaceae</taxon>
        <taxon>Propionibacterium</taxon>
    </lineage>
</organism>
<reference evidence="1" key="1">
    <citation type="submission" date="2013-08" db="EMBL/GenBank/DDBJ databases">
        <authorList>
            <person name="Durkin A.S."/>
            <person name="Haft D.R."/>
            <person name="McCorrison J."/>
            <person name="Torralba M."/>
            <person name="Gillis M."/>
            <person name="Haft D.H."/>
            <person name="Methe B."/>
            <person name="Sutton G."/>
            <person name="Nelson K.E."/>
        </authorList>
    </citation>
    <scope>NUCLEOTIDE SEQUENCE [LARGE SCALE GENOMIC DNA]</scope>
    <source>
        <strain evidence="1">F0233</strain>
    </source>
</reference>
<sequence length="38" mass="3966">MRTSGGPVPAAIPPVPMNPLRAEDVRSLVAVANPIKEN</sequence>
<comment type="caution">
    <text evidence="1">The sequence shown here is derived from an EMBL/GenBank/DDBJ whole genome shotgun (WGS) entry which is preliminary data.</text>
</comment>
<dbReference type="EMBL" id="ACVN02000232">
    <property type="protein sequence ID" value="ERK53659.1"/>
    <property type="molecule type" value="Genomic_DNA"/>
</dbReference>
<evidence type="ECO:0000313" key="2">
    <source>
        <dbReference type="Proteomes" id="UP000017052"/>
    </source>
</evidence>